<reference evidence="1 2" key="1">
    <citation type="submission" date="2014-04" db="EMBL/GenBank/DDBJ databases">
        <authorList>
            <consortium name="DOE Joint Genome Institute"/>
            <person name="Kuo A."/>
            <person name="Girlanda M."/>
            <person name="Perotto S."/>
            <person name="Kohler A."/>
            <person name="Nagy L.G."/>
            <person name="Floudas D."/>
            <person name="Copeland A."/>
            <person name="Barry K.W."/>
            <person name="Cichocki N."/>
            <person name="Veneault-Fourrey C."/>
            <person name="LaButti K."/>
            <person name="Lindquist E.A."/>
            <person name="Lipzen A."/>
            <person name="Lundell T."/>
            <person name="Morin E."/>
            <person name="Murat C."/>
            <person name="Sun H."/>
            <person name="Tunlid A."/>
            <person name="Henrissat B."/>
            <person name="Grigoriev I.V."/>
            <person name="Hibbett D.S."/>
            <person name="Martin F."/>
            <person name="Nordberg H.P."/>
            <person name="Cantor M.N."/>
            <person name="Hua S.X."/>
        </authorList>
    </citation>
    <scope>NUCLEOTIDE SEQUENCE [LARGE SCALE GENOMIC DNA]</scope>
    <source>
        <strain evidence="1 2">MUT 4182</strain>
    </source>
</reference>
<gene>
    <name evidence="1" type="ORF">M407DRAFT_34414</name>
</gene>
<dbReference type="AlphaFoldDB" id="A0A0C3L2K2"/>
<evidence type="ECO:0000313" key="2">
    <source>
        <dbReference type="Proteomes" id="UP000054248"/>
    </source>
</evidence>
<dbReference type="EMBL" id="KN823736">
    <property type="protein sequence ID" value="KIO15957.1"/>
    <property type="molecule type" value="Genomic_DNA"/>
</dbReference>
<dbReference type="Proteomes" id="UP000054248">
    <property type="component" value="Unassembled WGS sequence"/>
</dbReference>
<organism evidence="1 2">
    <name type="scientific">Tulasnella calospora MUT 4182</name>
    <dbReference type="NCBI Taxonomy" id="1051891"/>
    <lineage>
        <taxon>Eukaryota</taxon>
        <taxon>Fungi</taxon>
        <taxon>Dikarya</taxon>
        <taxon>Basidiomycota</taxon>
        <taxon>Agaricomycotina</taxon>
        <taxon>Agaricomycetes</taxon>
        <taxon>Cantharellales</taxon>
        <taxon>Tulasnellaceae</taxon>
        <taxon>Tulasnella</taxon>
    </lineage>
</organism>
<dbReference type="HOGENOM" id="CLU_2575624_0_0_1"/>
<protein>
    <submittedName>
        <fullName evidence="1">Uncharacterized protein</fullName>
    </submittedName>
</protein>
<accession>A0A0C3L2K2</accession>
<proteinExistence type="predicted"/>
<keyword evidence="2" id="KW-1185">Reference proteome</keyword>
<name>A0A0C3L2K2_9AGAM</name>
<reference evidence="2" key="2">
    <citation type="submission" date="2015-01" db="EMBL/GenBank/DDBJ databases">
        <title>Evolutionary Origins and Diversification of the Mycorrhizal Mutualists.</title>
        <authorList>
            <consortium name="DOE Joint Genome Institute"/>
            <consortium name="Mycorrhizal Genomics Consortium"/>
            <person name="Kohler A."/>
            <person name="Kuo A."/>
            <person name="Nagy L.G."/>
            <person name="Floudas D."/>
            <person name="Copeland A."/>
            <person name="Barry K.W."/>
            <person name="Cichocki N."/>
            <person name="Veneault-Fourrey C."/>
            <person name="LaButti K."/>
            <person name="Lindquist E.A."/>
            <person name="Lipzen A."/>
            <person name="Lundell T."/>
            <person name="Morin E."/>
            <person name="Murat C."/>
            <person name="Riley R."/>
            <person name="Ohm R."/>
            <person name="Sun H."/>
            <person name="Tunlid A."/>
            <person name="Henrissat B."/>
            <person name="Grigoriev I.V."/>
            <person name="Hibbett D.S."/>
            <person name="Martin F."/>
        </authorList>
    </citation>
    <scope>NUCLEOTIDE SEQUENCE [LARGE SCALE GENOMIC DNA]</scope>
    <source>
        <strain evidence="2">MUT 4182</strain>
    </source>
</reference>
<evidence type="ECO:0000313" key="1">
    <source>
        <dbReference type="EMBL" id="KIO15957.1"/>
    </source>
</evidence>
<sequence length="81" mass="8989">MAASEINLKDFCARQEIIAHLGRYIENVLNPRFKVDVTPGHKAGVTILVRCDVIKDADGSEKGDKLSYIRVSPTILHEALK</sequence>